<accession>A0A7C3J6K0</accession>
<keyword evidence="3" id="KW-0731">Sigma factor</keyword>
<evidence type="ECO:0000256" key="1">
    <source>
        <dbReference type="ARBA" id="ARBA00010641"/>
    </source>
</evidence>
<dbReference type="Pfam" id="PF08281">
    <property type="entry name" value="Sigma70_r4_2"/>
    <property type="match status" value="1"/>
</dbReference>
<feature type="domain" description="RNA polymerase sigma-70 region 2" evidence="5">
    <location>
        <begin position="26"/>
        <end position="93"/>
    </location>
</feature>
<feature type="domain" description="RNA polymerase sigma factor 70 region 4 type 2" evidence="6">
    <location>
        <begin position="125"/>
        <end position="171"/>
    </location>
</feature>
<protein>
    <submittedName>
        <fullName evidence="7">RNA polymerase sigma factor</fullName>
    </submittedName>
</protein>
<dbReference type="Pfam" id="PF04542">
    <property type="entry name" value="Sigma70_r2"/>
    <property type="match status" value="1"/>
</dbReference>
<dbReference type="InterPro" id="IPR036388">
    <property type="entry name" value="WH-like_DNA-bd_sf"/>
</dbReference>
<dbReference type="NCBIfam" id="TIGR02937">
    <property type="entry name" value="sigma70-ECF"/>
    <property type="match status" value="1"/>
</dbReference>
<dbReference type="EMBL" id="DSTT01000005">
    <property type="protein sequence ID" value="HFK24110.1"/>
    <property type="molecule type" value="Genomic_DNA"/>
</dbReference>
<dbReference type="InterPro" id="IPR013324">
    <property type="entry name" value="RNA_pol_sigma_r3/r4-like"/>
</dbReference>
<dbReference type="InterPro" id="IPR013249">
    <property type="entry name" value="RNA_pol_sigma70_r4_t2"/>
</dbReference>
<dbReference type="Gene3D" id="1.10.1740.10">
    <property type="match status" value="1"/>
</dbReference>
<dbReference type="InterPro" id="IPR039425">
    <property type="entry name" value="RNA_pol_sigma-70-like"/>
</dbReference>
<dbReference type="GO" id="GO:0003677">
    <property type="term" value="F:DNA binding"/>
    <property type="evidence" value="ECO:0007669"/>
    <property type="project" value="InterPro"/>
</dbReference>
<evidence type="ECO:0000313" key="7">
    <source>
        <dbReference type="EMBL" id="HFK24110.1"/>
    </source>
</evidence>
<keyword evidence="4" id="KW-0804">Transcription</keyword>
<evidence type="ECO:0000256" key="4">
    <source>
        <dbReference type="ARBA" id="ARBA00023163"/>
    </source>
</evidence>
<reference evidence="7" key="1">
    <citation type="journal article" date="2020" name="mSystems">
        <title>Genome- and Community-Level Interaction Insights into Carbon Utilization and Element Cycling Functions of Hydrothermarchaeota in Hydrothermal Sediment.</title>
        <authorList>
            <person name="Zhou Z."/>
            <person name="Liu Y."/>
            <person name="Xu W."/>
            <person name="Pan J."/>
            <person name="Luo Z.H."/>
            <person name="Li M."/>
        </authorList>
    </citation>
    <scope>NUCLEOTIDE SEQUENCE [LARGE SCALE GENOMIC DNA]</scope>
    <source>
        <strain evidence="7">SpSt-464</strain>
    </source>
</reference>
<dbReference type="SUPFAM" id="SSF88946">
    <property type="entry name" value="Sigma2 domain of RNA polymerase sigma factors"/>
    <property type="match status" value="1"/>
</dbReference>
<sequence>MEKNNLNDEILIENFLKGDEYSFRMLFERYYDNVNRIVYSYTKNYDDAKDVTQEIFLKVYESLKSFKKKSKFSTWLYRVSVNMSISFLRKKSKEKNFFSLEEVGDFEEKFEEDKPSYDRNLAEKILFELPEKQRLAFILSQKEGKRYKEIAQILNVSEKAVEALVYRARENIKILLEKNKSM</sequence>
<dbReference type="PANTHER" id="PTHR43133:SF51">
    <property type="entry name" value="RNA POLYMERASE SIGMA FACTOR"/>
    <property type="match status" value="1"/>
</dbReference>
<comment type="caution">
    <text evidence="7">The sequence shown here is derived from an EMBL/GenBank/DDBJ whole genome shotgun (WGS) entry which is preliminary data.</text>
</comment>
<dbReference type="InterPro" id="IPR007627">
    <property type="entry name" value="RNA_pol_sigma70_r2"/>
</dbReference>
<evidence type="ECO:0000259" key="6">
    <source>
        <dbReference type="Pfam" id="PF08281"/>
    </source>
</evidence>
<proteinExistence type="inferred from homology"/>
<keyword evidence="2" id="KW-0805">Transcription regulation</keyword>
<evidence type="ECO:0000259" key="5">
    <source>
        <dbReference type="Pfam" id="PF04542"/>
    </source>
</evidence>
<dbReference type="PANTHER" id="PTHR43133">
    <property type="entry name" value="RNA POLYMERASE ECF-TYPE SIGMA FACTO"/>
    <property type="match status" value="1"/>
</dbReference>
<dbReference type="CDD" id="cd06171">
    <property type="entry name" value="Sigma70_r4"/>
    <property type="match status" value="1"/>
</dbReference>
<dbReference type="InterPro" id="IPR014284">
    <property type="entry name" value="RNA_pol_sigma-70_dom"/>
</dbReference>
<dbReference type="GO" id="GO:0006352">
    <property type="term" value="P:DNA-templated transcription initiation"/>
    <property type="evidence" value="ECO:0007669"/>
    <property type="project" value="InterPro"/>
</dbReference>
<evidence type="ECO:0000256" key="2">
    <source>
        <dbReference type="ARBA" id="ARBA00023015"/>
    </source>
</evidence>
<dbReference type="GO" id="GO:0016987">
    <property type="term" value="F:sigma factor activity"/>
    <property type="evidence" value="ECO:0007669"/>
    <property type="project" value="UniProtKB-KW"/>
</dbReference>
<dbReference type="SUPFAM" id="SSF88659">
    <property type="entry name" value="Sigma3 and sigma4 domains of RNA polymerase sigma factors"/>
    <property type="match status" value="1"/>
</dbReference>
<name>A0A7C3J6K0_UNCW3</name>
<comment type="similarity">
    <text evidence="1">Belongs to the sigma-70 factor family. ECF subfamily.</text>
</comment>
<dbReference type="AlphaFoldDB" id="A0A7C3J6K0"/>
<dbReference type="Gene3D" id="1.10.10.10">
    <property type="entry name" value="Winged helix-like DNA-binding domain superfamily/Winged helix DNA-binding domain"/>
    <property type="match status" value="1"/>
</dbReference>
<organism evidence="7">
    <name type="scientific">candidate division WOR-3 bacterium</name>
    <dbReference type="NCBI Taxonomy" id="2052148"/>
    <lineage>
        <taxon>Bacteria</taxon>
        <taxon>Bacteria division WOR-3</taxon>
    </lineage>
</organism>
<gene>
    <name evidence="7" type="ORF">ENS15_05615</name>
</gene>
<dbReference type="InterPro" id="IPR013325">
    <property type="entry name" value="RNA_pol_sigma_r2"/>
</dbReference>
<evidence type="ECO:0000256" key="3">
    <source>
        <dbReference type="ARBA" id="ARBA00023082"/>
    </source>
</evidence>